<comment type="caution">
    <text evidence="1">The sequence shown here is derived from an EMBL/GenBank/DDBJ whole genome shotgun (WGS) entry which is preliminary data.</text>
</comment>
<reference evidence="1 2" key="1">
    <citation type="submission" date="2024-06" db="EMBL/GenBank/DDBJ databases">
        <title>The Natural Products Discovery Center: Release of the First 8490 Sequenced Strains for Exploring Actinobacteria Biosynthetic Diversity.</title>
        <authorList>
            <person name="Kalkreuter E."/>
            <person name="Kautsar S.A."/>
            <person name="Yang D."/>
            <person name="Bader C.D."/>
            <person name="Teijaro C.N."/>
            <person name="Fluegel L."/>
            <person name="Davis C.M."/>
            <person name="Simpson J.R."/>
            <person name="Lauterbach L."/>
            <person name="Steele A.D."/>
            <person name="Gui C."/>
            <person name="Meng S."/>
            <person name="Li G."/>
            <person name="Viehrig K."/>
            <person name="Ye F."/>
            <person name="Su P."/>
            <person name="Kiefer A.F."/>
            <person name="Nichols A."/>
            <person name="Cepeda A.J."/>
            <person name="Yan W."/>
            <person name="Fan B."/>
            <person name="Jiang Y."/>
            <person name="Adhikari A."/>
            <person name="Zheng C.-J."/>
            <person name="Schuster L."/>
            <person name="Cowan T.M."/>
            <person name="Smanski M.J."/>
            <person name="Chevrette M.G."/>
            <person name="De Carvalho L.P.S."/>
            <person name="Shen B."/>
        </authorList>
    </citation>
    <scope>NUCLEOTIDE SEQUENCE [LARGE SCALE GENOMIC DNA]</scope>
    <source>
        <strain evidence="1 2">NPDC049574</strain>
    </source>
</reference>
<gene>
    <name evidence="1" type="ORF">AB0K40_13140</name>
</gene>
<organism evidence="1 2">
    <name type="scientific">Nonomuraea bangladeshensis</name>
    <dbReference type="NCBI Taxonomy" id="404385"/>
    <lineage>
        <taxon>Bacteria</taxon>
        <taxon>Bacillati</taxon>
        <taxon>Actinomycetota</taxon>
        <taxon>Actinomycetes</taxon>
        <taxon>Streptosporangiales</taxon>
        <taxon>Streptosporangiaceae</taxon>
        <taxon>Nonomuraea</taxon>
    </lineage>
</organism>
<sequence>MPIKDFQFMESPTAADFNRYFMQQIFIRKTADESVTNSNVIQDDNHLFTDVVANTDYWVTSFIIYEGAANTDPNGGGELWMSWQAPSGSTFDWVSDSFGTNAASAVEIVSRTHQQLASTPAAGTVGLGTNLTAMCKGVLSVGPNPGVFRFRWAQFTPNASVSTRVKANSCLILRRLTT</sequence>
<proteinExistence type="predicted"/>
<evidence type="ECO:0000313" key="2">
    <source>
        <dbReference type="Proteomes" id="UP001552427"/>
    </source>
</evidence>
<protein>
    <submittedName>
        <fullName evidence="1">Uncharacterized protein</fullName>
    </submittedName>
</protein>
<dbReference type="RefSeq" id="WP_364448625.1">
    <property type="nucleotide sequence ID" value="NZ_JBFARM010000004.1"/>
</dbReference>
<dbReference type="Proteomes" id="UP001552427">
    <property type="component" value="Unassembled WGS sequence"/>
</dbReference>
<evidence type="ECO:0000313" key="1">
    <source>
        <dbReference type="EMBL" id="MEV4286440.1"/>
    </source>
</evidence>
<keyword evidence="2" id="KW-1185">Reference proteome</keyword>
<dbReference type="EMBL" id="JBFARM010000004">
    <property type="protein sequence ID" value="MEV4286440.1"/>
    <property type="molecule type" value="Genomic_DNA"/>
</dbReference>
<accession>A0ABV3H1M3</accession>
<name>A0ABV3H1M3_9ACTN</name>